<protein>
    <submittedName>
        <fullName evidence="8">PAS domain-containing protein</fullName>
    </submittedName>
</protein>
<evidence type="ECO:0000256" key="2">
    <source>
        <dbReference type="ARBA" id="ARBA00029447"/>
    </source>
</evidence>
<organism evidence="8 9">
    <name type="scientific">Methanospirillum hungatei</name>
    <dbReference type="NCBI Taxonomy" id="2203"/>
    <lineage>
        <taxon>Archaea</taxon>
        <taxon>Methanobacteriati</taxon>
        <taxon>Methanobacteriota</taxon>
        <taxon>Stenosarchaea group</taxon>
        <taxon>Methanomicrobia</taxon>
        <taxon>Methanomicrobiales</taxon>
        <taxon>Methanospirillaceae</taxon>
        <taxon>Methanospirillum</taxon>
    </lineage>
</organism>
<evidence type="ECO:0000256" key="4">
    <source>
        <dbReference type="SAM" id="Coils"/>
    </source>
</evidence>
<feature type="domain" description="PAS" evidence="6">
    <location>
        <begin position="257"/>
        <end position="311"/>
    </location>
</feature>
<feature type="domain" description="Methyl-accepting transducer" evidence="5">
    <location>
        <begin position="675"/>
        <end position="911"/>
    </location>
</feature>
<name>A0A8F5VJP2_METHU</name>
<feature type="domain" description="PAC" evidence="7">
    <location>
        <begin position="555"/>
        <end position="608"/>
    </location>
</feature>
<dbReference type="SMART" id="SM00283">
    <property type="entry name" value="MA"/>
    <property type="match status" value="1"/>
</dbReference>
<feature type="domain" description="PAS" evidence="6">
    <location>
        <begin position="487"/>
        <end position="531"/>
    </location>
</feature>
<reference evidence="8 9" key="1">
    <citation type="submission" date="2021-06" db="EMBL/GenBank/DDBJ databases">
        <title>Complete genome sequence of the secondary alcohol utilizing methanogen Methanospirillum hungatei strain GP1.</title>
        <authorList>
            <person name="Day L.A."/>
            <person name="Costa K.C."/>
        </authorList>
    </citation>
    <scope>NUCLEOTIDE SEQUENCE [LARGE SCALE GENOMIC DNA]</scope>
    <source>
        <strain evidence="8 9">GP1</strain>
    </source>
</reference>
<dbReference type="PANTHER" id="PTHR32089:SF112">
    <property type="entry name" value="LYSOZYME-LIKE PROTEIN-RELATED"/>
    <property type="match status" value="1"/>
</dbReference>
<dbReference type="OrthoDB" id="8523at2157"/>
<dbReference type="PROSITE" id="PS50113">
    <property type="entry name" value="PAC"/>
    <property type="match status" value="1"/>
</dbReference>
<dbReference type="SMART" id="SM00091">
    <property type="entry name" value="PAS"/>
    <property type="match status" value="5"/>
</dbReference>
<dbReference type="Proteomes" id="UP000694228">
    <property type="component" value="Chromosome"/>
</dbReference>
<comment type="similarity">
    <text evidence="2">Belongs to the methyl-accepting chemotaxis (MCP) protein family.</text>
</comment>
<dbReference type="EMBL" id="CP077107">
    <property type="protein sequence ID" value="QXO94262.1"/>
    <property type="molecule type" value="Genomic_DNA"/>
</dbReference>
<dbReference type="GO" id="GO:0006355">
    <property type="term" value="P:regulation of DNA-templated transcription"/>
    <property type="evidence" value="ECO:0007669"/>
    <property type="project" value="InterPro"/>
</dbReference>
<proteinExistence type="inferred from homology"/>
<feature type="coiled-coil region" evidence="4">
    <location>
        <begin position="690"/>
        <end position="724"/>
    </location>
</feature>
<dbReference type="PROSITE" id="PS50111">
    <property type="entry name" value="CHEMOTAXIS_TRANSDUC_2"/>
    <property type="match status" value="1"/>
</dbReference>
<dbReference type="Pfam" id="PF08448">
    <property type="entry name" value="PAS_4"/>
    <property type="match status" value="1"/>
</dbReference>
<dbReference type="GO" id="GO:0007165">
    <property type="term" value="P:signal transduction"/>
    <property type="evidence" value="ECO:0007669"/>
    <property type="project" value="UniProtKB-KW"/>
</dbReference>
<evidence type="ECO:0000313" key="8">
    <source>
        <dbReference type="EMBL" id="QXO94262.1"/>
    </source>
</evidence>
<dbReference type="CDD" id="cd00130">
    <property type="entry name" value="PAS"/>
    <property type="match status" value="4"/>
</dbReference>
<evidence type="ECO:0000313" key="9">
    <source>
        <dbReference type="Proteomes" id="UP000694228"/>
    </source>
</evidence>
<dbReference type="InterPro" id="IPR000700">
    <property type="entry name" value="PAS-assoc_C"/>
</dbReference>
<dbReference type="Pfam" id="PF00015">
    <property type="entry name" value="MCPsignal"/>
    <property type="match status" value="1"/>
</dbReference>
<gene>
    <name evidence="8" type="ORF">KSK55_13140</name>
</gene>
<keyword evidence="4" id="KW-0175">Coiled coil</keyword>
<dbReference type="CDD" id="cd11386">
    <property type="entry name" value="MCP_signal"/>
    <property type="match status" value="1"/>
</dbReference>
<evidence type="ECO:0000259" key="7">
    <source>
        <dbReference type="PROSITE" id="PS50113"/>
    </source>
</evidence>
<dbReference type="Pfam" id="PF13426">
    <property type="entry name" value="PAS_9"/>
    <property type="match status" value="2"/>
</dbReference>
<sequence>MNKINNHYNLHDYSMIRYMPSPLVLVKEGQIKEISLSAVHLLGGETPDRYLDMDFCTTFQILPKERDRFHGMYREAVNKPMSISEVSGKFSVNGPDKSPGEIFLTFSSFSSSSSNDEDMVLIGLQISPSGIGDQYGHALSIRENDVIFKDNPALMLILDPSFDIVDVNNAWVQKSGYSREQLLSMNLKDLSVLSRSGDTIDRAIREKKAISGEMVLDTPNGRLALVYHYTPVFHPRDRDAIDSLLAVYFDVTENRSLQRKNQLMIEKNPTLFFILDKNLQITEANPSWEAFSGYTRDQLLSMKLTDFKVYERSGGNIMDAFTKGAEVTGELGVEVPNGRVHLQYHYVPFVSEDGQIDEILAAYFDVTYLHSLAQRNRVLIEKNPTLFFILDKSLQITEANPSWVTVSGYSMDQLLSMKLTDFKVYERSGGNIMDAFTKGAEVTGELGVIVPKGKLHLQFHYVPLPSEDGTINEILAAYFDISSIKALENKNQMIIENNPGLIFILDKDLKIIRANKTWVELSGYSQEQILSMKLTDFKILERKGEDFRLAFTKGIAVTGELLVETPKKKLYLTAHYLPLPDENGKIDEVLGVYFDITTIRELEQKLQKSIGEIADTLSALANKNLSVSTPIYDEDPLIGVKTDLNSSIQAIHDVLVTILTQSKSLAQSIEDISRATVDLTEGSQQVALISQQASQEISNQLQELDRVSNEITDLSASIEEISASAQDVRKLVAQIASNGNQAVHQGKEATEKMKIVEKISREATDQIITLNNRMNEVGKIVQMIGDIANQTNLLALNAAIEAARAGEHGRGFAVVAGEVKNLAGESKLATGKIGELISTLTKESEMTAESMKNAFDSIIAGSSSVGNALASLNQIAKDIEIAESNVSEITRATENQAEATNRVTQNVGVIQQMVTGEEQKMTGLAAVAEESSASTEEIASASGEISDMAKGLKKKVESFSL</sequence>
<dbReference type="Pfam" id="PF00989">
    <property type="entry name" value="PAS"/>
    <property type="match status" value="1"/>
</dbReference>
<evidence type="ECO:0000259" key="6">
    <source>
        <dbReference type="PROSITE" id="PS50112"/>
    </source>
</evidence>
<evidence type="ECO:0000259" key="5">
    <source>
        <dbReference type="PROSITE" id="PS50111"/>
    </source>
</evidence>
<dbReference type="GO" id="GO:0016020">
    <property type="term" value="C:membrane"/>
    <property type="evidence" value="ECO:0007669"/>
    <property type="project" value="InterPro"/>
</dbReference>
<dbReference type="InterPro" id="IPR013767">
    <property type="entry name" value="PAS_fold"/>
</dbReference>
<dbReference type="PANTHER" id="PTHR32089">
    <property type="entry name" value="METHYL-ACCEPTING CHEMOTAXIS PROTEIN MCPB"/>
    <property type="match status" value="1"/>
</dbReference>
<dbReference type="PROSITE" id="PS50112">
    <property type="entry name" value="PAS"/>
    <property type="match status" value="2"/>
</dbReference>
<evidence type="ECO:0000256" key="3">
    <source>
        <dbReference type="PROSITE-ProRule" id="PRU00284"/>
    </source>
</evidence>
<accession>A0A8F5VJP2</accession>
<dbReference type="AlphaFoldDB" id="A0A8F5VJP2"/>
<dbReference type="InterPro" id="IPR000014">
    <property type="entry name" value="PAS"/>
</dbReference>
<dbReference type="NCBIfam" id="TIGR00229">
    <property type="entry name" value="sensory_box"/>
    <property type="match status" value="3"/>
</dbReference>
<dbReference type="InterPro" id="IPR013656">
    <property type="entry name" value="PAS_4"/>
</dbReference>
<evidence type="ECO:0000256" key="1">
    <source>
        <dbReference type="ARBA" id="ARBA00023224"/>
    </source>
</evidence>
<dbReference type="InterPro" id="IPR004089">
    <property type="entry name" value="MCPsignal_dom"/>
</dbReference>
<keyword evidence="1 3" id="KW-0807">Transducer</keyword>